<evidence type="ECO:0000256" key="4">
    <source>
        <dbReference type="PROSITE-ProRule" id="PRU00277"/>
    </source>
</evidence>
<evidence type="ECO:0000256" key="1">
    <source>
        <dbReference type="ARBA" id="ARBA00000971"/>
    </source>
</evidence>
<dbReference type="GO" id="GO:0016853">
    <property type="term" value="F:isomerase activity"/>
    <property type="evidence" value="ECO:0007669"/>
    <property type="project" value="UniProtKB-KW"/>
</dbReference>
<proteinExistence type="predicted"/>
<feature type="domain" description="PPIase FKBP-type" evidence="5">
    <location>
        <begin position="74"/>
        <end position="164"/>
    </location>
</feature>
<evidence type="ECO:0000259" key="5">
    <source>
        <dbReference type="PROSITE" id="PS50059"/>
    </source>
</evidence>
<evidence type="ECO:0000313" key="6">
    <source>
        <dbReference type="EMBL" id="MCH7412783.1"/>
    </source>
</evidence>
<dbReference type="RefSeq" id="WP_241410325.1">
    <property type="nucleotide sequence ID" value="NZ_JAKZGO010000003.1"/>
</dbReference>
<sequence length="318" mass="36404">MKAIRIPVILVLMTLMAGSCIQDKDSDYERIVERDNRFLKDYLERNNIAAIESQLGYFYEKIESNDVGNQIVNNDVLGIYYEIKTIDGQLIESYLDETKSPRVFKHNDGGLIPRVINFNSGLAKEGETFMIYSPSYLAYQDYSFQQLIIPNSNLVVKVKYAFIFDEEELIALEDDLIQDYMEEKGLEGFEKTEEGLYLKILNTGKEDAKVAAKDDIVLFEFELKQMLGDNVISKSNANSSIQAKVGDQGNLRFLNLGLKDTKEDMEFEIFSPSRLAFGVSSQVFPFQIRQDLFNRGALNTAARPYEPIYFKAKIKEVK</sequence>
<evidence type="ECO:0000256" key="2">
    <source>
        <dbReference type="ARBA" id="ARBA00013194"/>
    </source>
</evidence>
<keyword evidence="4 6" id="KW-0413">Isomerase</keyword>
<name>A0ABS9V8U7_9BACT</name>
<dbReference type="Gene3D" id="3.10.50.40">
    <property type="match status" value="2"/>
</dbReference>
<dbReference type="InterPro" id="IPR046357">
    <property type="entry name" value="PPIase_dom_sf"/>
</dbReference>
<comment type="caution">
    <text evidence="6">The sequence shown here is derived from an EMBL/GenBank/DDBJ whole genome shotgun (WGS) entry which is preliminary data.</text>
</comment>
<dbReference type="SUPFAM" id="SSF54534">
    <property type="entry name" value="FKBP-like"/>
    <property type="match status" value="2"/>
</dbReference>
<dbReference type="PROSITE" id="PS51257">
    <property type="entry name" value="PROKAR_LIPOPROTEIN"/>
    <property type="match status" value="1"/>
</dbReference>
<dbReference type="Proteomes" id="UP001165430">
    <property type="component" value="Unassembled WGS sequence"/>
</dbReference>
<organism evidence="6 7">
    <name type="scientific">Belliella alkalica</name>
    <dbReference type="NCBI Taxonomy" id="1730871"/>
    <lineage>
        <taxon>Bacteria</taxon>
        <taxon>Pseudomonadati</taxon>
        <taxon>Bacteroidota</taxon>
        <taxon>Cytophagia</taxon>
        <taxon>Cytophagales</taxon>
        <taxon>Cyclobacteriaceae</taxon>
        <taxon>Belliella</taxon>
    </lineage>
</organism>
<keyword evidence="3 4" id="KW-0697">Rotamase</keyword>
<keyword evidence="7" id="KW-1185">Reference proteome</keyword>
<dbReference type="PROSITE" id="PS50059">
    <property type="entry name" value="FKBP_PPIASE"/>
    <property type="match status" value="1"/>
</dbReference>
<gene>
    <name evidence="6" type="ORF">MM213_04745</name>
</gene>
<protein>
    <recommendedName>
        <fullName evidence="2 4">peptidylprolyl isomerase</fullName>
        <ecNumber evidence="2 4">5.2.1.8</ecNumber>
    </recommendedName>
</protein>
<comment type="catalytic activity">
    <reaction evidence="1 4">
        <text>[protein]-peptidylproline (omega=180) = [protein]-peptidylproline (omega=0)</text>
        <dbReference type="Rhea" id="RHEA:16237"/>
        <dbReference type="Rhea" id="RHEA-COMP:10747"/>
        <dbReference type="Rhea" id="RHEA-COMP:10748"/>
        <dbReference type="ChEBI" id="CHEBI:83833"/>
        <dbReference type="ChEBI" id="CHEBI:83834"/>
        <dbReference type="EC" id="5.2.1.8"/>
    </reaction>
</comment>
<accession>A0ABS9V8U7</accession>
<evidence type="ECO:0000313" key="7">
    <source>
        <dbReference type="Proteomes" id="UP001165430"/>
    </source>
</evidence>
<evidence type="ECO:0000256" key="3">
    <source>
        <dbReference type="ARBA" id="ARBA00023110"/>
    </source>
</evidence>
<dbReference type="EMBL" id="JAKZGO010000003">
    <property type="protein sequence ID" value="MCH7412783.1"/>
    <property type="molecule type" value="Genomic_DNA"/>
</dbReference>
<reference evidence="6" key="1">
    <citation type="submission" date="2022-03" db="EMBL/GenBank/DDBJ databases">
        <title>De novo assembled genomes of Belliella spp. (Cyclobacteriaceae) strains.</title>
        <authorList>
            <person name="Szabo A."/>
            <person name="Korponai K."/>
            <person name="Felfoldi T."/>
        </authorList>
    </citation>
    <scope>NUCLEOTIDE SEQUENCE</scope>
    <source>
        <strain evidence="6">DSM 111903</strain>
    </source>
</reference>
<dbReference type="InterPro" id="IPR001179">
    <property type="entry name" value="PPIase_FKBP_dom"/>
</dbReference>
<dbReference type="EC" id="5.2.1.8" evidence="2 4"/>